<dbReference type="Proteomes" id="UP001281761">
    <property type="component" value="Unassembled WGS sequence"/>
</dbReference>
<evidence type="ECO:0000313" key="2">
    <source>
        <dbReference type="Proteomes" id="UP001281761"/>
    </source>
</evidence>
<name>A0ABQ9Y0S6_9EUKA</name>
<organism evidence="1 2">
    <name type="scientific">Blattamonas nauphoetae</name>
    <dbReference type="NCBI Taxonomy" id="2049346"/>
    <lineage>
        <taxon>Eukaryota</taxon>
        <taxon>Metamonada</taxon>
        <taxon>Preaxostyla</taxon>
        <taxon>Oxymonadida</taxon>
        <taxon>Blattamonas</taxon>
    </lineage>
</organism>
<proteinExistence type="predicted"/>
<gene>
    <name evidence="1" type="ORF">BLNAU_7721</name>
</gene>
<accession>A0ABQ9Y0S6</accession>
<sequence>MSRQLLSNDHNSLGVDDPLNGSDSDPSLHPLDKHESILAFKALISGLPKIERQNQQVKHMRTVIETFQYLQLLVETCGGKLPSAFISSISCFLCKSPELIHRFFTDHATLHLFHNFFSKHDRLHMIFAIMPSLTPQLVDVLLDNEDLHALLCLSSDDVSETDKANVFMQLVTITPAPLKHIPFQDRYQFNYLTDEALKSARVTSNDPANPHRLSFGRHTTNWTRCVEAVSSVEWDEKERSGRMGHYAWITLLVVLAASEDVDLSTAAVTLFQRECGLNTKQAQTILFSTPPPFPSESDWPLPISDALTLSGSLCAAVASIIPQHYTPEMDYRGVNELFRQITIVVMSCLVPALHASHPSISSLFPFFSAELRTEQAQSLWRIATEPSTPHPLISLSKQISLSAGTFQYIDDYKGDLPKCVYHRLILNDIHVLPFVSDDTKCYLIGRIGKTLRIVRWLPYASIWFVLNAVLDIVLFDSPLTHRSIIQATYQIVDDFRSNGWRYSEYVELIPRSEETIRAQMATTEKEVKWNLFIRLWMMQSLSHEERQHFFLLAETDTQMDFALPRVGFLSSVEGNCAVWAEEESANRLIEVAGRSLESDLSVRAWAIIGEELHPLKPSIGGCADAKMMERNKKVADLILRTLTVAVQRDDGKREGSLFSFSQNVSFVIETCVTLFKQYVDETTFDLAPFIPVFASLCRTGNLKWMHILLQIFDRIEILTQNTSTPFSIHSYSILFSPNHDHPAEPLTLIHIISSVLLSHLVKETETSSVLDHCLIVPGQTR</sequence>
<keyword evidence="2" id="KW-1185">Reference proteome</keyword>
<evidence type="ECO:0000313" key="1">
    <source>
        <dbReference type="EMBL" id="KAK2957343.1"/>
    </source>
</evidence>
<protein>
    <submittedName>
        <fullName evidence="1">Uncharacterized protein</fullName>
    </submittedName>
</protein>
<comment type="caution">
    <text evidence="1">The sequence shown here is derived from an EMBL/GenBank/DDBJ whole genome shotgun (WGS) entry which is preliminary data.</text>
</comment>
<dbReference type="EMBL" id="JARBJD010000047">
    <property type="protein sequence ID" value="KAK2957343.1"/>
    <property type="molecule type" value="Genomic_DNA"/>
</dbReference>
<reference evidence="1 2" key="1">
    <citation type="journal article" date="2022" name="bioRxiv">
        <title>Genomics of Preaxostyla Flagellates Illuminates Evolutionary Transitions and the Path Towards Mitochondrial Loss.</title>
        <authorList>
            <person name="Novak L.V.F."/>
            <person name="Treitli S.C."/>
            <person name="Pyrih J."/>
            <person name="Halakuc P."/>
            <person name="Pipaliya S.V."/>
            <person name="Vacek V."/>
            <person name="Brzon O."/>
            <person name="Soukal P."/>
            <person name="Eme L."/>
            <person name="Dacks J.B."/>
            <person name="Karnkowska A."/>
            <person name="Elias M."/>
            <person name="Hampl V."/>
        </authorList>
    </citation>
    <scope>NUCLEOTIDE SEQUENCE [LARGE SCALE GENOMIC DNA]</scope>
    <source>
        <strain evidence="1">NAU3</strain>
        <tissue evidence="1">Gut</tissue>
    </source>
</reference>